<dbReference type="InterPro" id="IPR036051">
    <property type="entry name" value="KRAB_dom_sf"/>
</dbReference>
<dbReference type="Pfam" id="PF00096">
    <property type="entry name" value="zf-C2H2"/>
    <property type="match status" value="9"/>
</dbReference>
<dbReference type="InterPro" id="IPR013087">
    <property type="entry name" value="Znf_C2H2_type"/>
</dbReference>
<dbReference type="PANTHER" id="PTHR23234:SF10">
    <property type="entry name" value="RIKEN CDNA 6720489N17 GENE-RELATED"/>
    <property type="match status" value="1"/>
</dbReference>
<dbReference type="InterPro" id="IPR001909">
    <property type="entry name" value="KRAB"/>
</dbReference>
<dbReference type="Gene3D" id="3.30.160.60">
    <property type="entry name" value="Classic Zinc Finger"/>
    <property type="match status" value="11"/>
</dbReference>
<keyword evidence="5 11" id="KW-0863">Zinc-finger</keyword>
<comment type="similarity">
    <text evidence="2">Belongs to the krueppel C2H2-type zinc-finger protein family.</text>
</comment>
<dbReference type="GO" id="GO:0005634">
    <property type="term" value="C:nucleus"/>
    <property type="evidence" value="ECO:0007669"/>
    <property type="project" value="UniProtKB-SubCell"/>
</dbReference>
<evidence type="ECO:0000256" key="9">
    <source>
        <dbReference type="ARBA" id="ARBA00023163"/>
    </source>
</evidence>
<keyword evidence="16" id="KW-1185">Reference proteome</keyword>
<evidence type="ECO:0000313" key="17">
    <source>
        <dbReference type="RefSeq" id="XP_033788119.1"/>
    </source>
</evidence>
<dbReference type="InParanoid" id="A0A6P8PW74"/>
<dbReference type="SUPFAM" id="SSF57667">
    <property type="entry name" value="beta-beta-alpha zinc fingers"/>
    <property type="match status" value="6"/>
</dbReference>
<dbReference type="FunFam" id="3.30.160.60:FF:001228">
    <property type="entry name" value="Zinc finger protein 236"/>
    <property type="match status" value="1"/>
</dbReference>
<evidence type="ECO:0000259" key="15">
    <source>
        <dbReference type="PROSITE" id="PS50806"/>
    </source>
</evidence>
<evidence type="ECO:0000256" key="7">
    <source>
        <dbReference type="ARBA" id="ARBA00023015"/>
    </source>
</evidence>
<gene>
    <name evidence="17" type="primary">LOC117354530</name>
</gene>
<evidence type="ECO:0000256" key="4">
    <source>
        <dbReference type="ARBA" id="ARBA00022737"/>
    </source>
</evidence>
<feature type="domain" description="C2H2-type" evidence="13">
    <location>
        <begin position="524"/>
        <end position="551"/>
    </location>
</feature>
<feature type="domain" description="C2H2-type" evidence="13">
    <location>
        <begin position="468"/>
        <end position="495"/>
    </location>
</feature>
<evidence type="ECO:0000256" key="3">
    <source>
        <dbReference type="ARBA" id="ARBA00022723"/>
    </source>
</evidence>
<dbReference type="FunFam" id="3.30.160.60:FF:001141">
    <property type="entry name" value="Zinc finger protein 473"/>
    <property type="match status" value="1"/>
</dbReference>
<dbReference type="GO" id="GO:0006355">
    <property type="term" value="P:regulation of DNA-templated transcription"/>
    <property type="evidence" value="ECO:0007669"/>
    <property type="project" value="InterPro"/>
</dbReference>
<dbReference type="Gene3D" id="6.10.140.140">
    <property type="match status" value="1"/>
</dbReference>
<keyword evidence="8" id="KW-0238">DNA-binding</keyword>
<keyword evidence="9" id="KW-0804">Transcription</keyword>
<evidence type="ECO:0000259" key="14">
    <source>
        <dbReference type="PROSITE" id="PS50805"/>
    </source>
</evidence>
<evidence type="ECO:0000256" key="2">
    <source>
        <dbReference type="ARBA" id="ARBA00006991"/>
    </source>
</evidence>
<reference evidence="17" key="1">
    <citation type="submission" date="2025-08" db="UniProtKB">
        <authorList>
            <consortium name="RefSeq"/>
        </authorList>
    </citation>
    <scope>IDENTIFICATION</scope>
</reference>
<dbReference type="FunFam" id="3.30.160.60:FF:000446">
    <property type="entry name" value="Zinc finger protein"/>
    <property type="match status" value="1"/>
</dbReference>
<feature type="domain" description="KRAB-related" evidence="15">
    <location>
        <begin position="8"/>
        <end position="72"/>
    </location>
</feature>
<dbReference type="RefSeq" id="XP_033788119.1">
    <property type="nucleotide sequence ID" value="XM_033932228.1"/>
</dbReference>
<feature type="domain" description="C2H2-type" evidence="13">
    <location>
        <begin position="412"/>
        <end position="439"/>
    </location>
</feature>
<feature type="domain" description="C2H2-type" evidence="13">
    <location>
        <begin position="580"/>
        <end position="607"/>
    </location>
</feature>
<dbReference type="CDD" id="cd07765">
    <property type="entry name" value="KRAB_A-box"/>
    <property type="match status" value="1"/>
</dbReference>
<dbReference type="SMART" id="SM00349">
    <property type="entry name" value="KRAB"/>
    <property type="match status" value="1"/>
</dbReference>
<dbReference type="SUPFAM" id="SSF109640">
    <property type="entry name" value="KRAB domain (Kruppel-associated box)"/>
    <property type="match status" value="1"/>
</dbReference>
<dbReference type="InterPro" id="IPR036236">
    <property type="entry name" value="Znf_C2H2_sf"/>
</dbReference>
<keyword evidence="4" id="KW-0677">Repeat</keyword>
<keyword evidence="6" id="KW-0862">Zinc</keyword>
<evidence type="ECO:0000259" key="13">
    <source>
        <dbReference type="PROSITE" id="PS50157"/>
    </source>
</evidence>
<feature type="domain" description="C2H2-type" evidence="13">
    <location>
        <begin position="552"/>
        <end position="579"/>
    </location>
</feature>
<dbReference type="FunFam" id="3.30.160.60:FF:000030">
    <property type="entry name" value="Zinc finger protein 628"/>
    <property type="match status" value="1"/>
</dbReference>
<dbReference type="PROSITE" id="PS50157">
    <property type="entry name" value="ZINC_FINGER_C2H2_2"/>
    <property type="match status" value="10"/>
</dbReference>
<dbReference type="PROSITE" id="PS50805">
    <property type="entry name" value="KRAB"/>
    <property type="match status" value="1"/>
</dbReference>
<keyword evidence="3" id="KW-0479">Metal-binding</keyword>
<dbReference type="SMART" id="SM00355">
    <property type="entry name" value="ZnF_C2H2"/>
    <property type="match status" value="11"/>
</dbReference>
<evidence type="ECO:0000256" key="5">
    <source>
        <dbReference type="ARBA" id="ARBA00022771"/>
    </source>
</evidence>
<evidence type="ECO:0000256" key="8">
    <source>
        <dbReference type="ARBA" id="ARBA00023125"/>
    </source>
</evidence>
<dbReference type="AlphaFoldDB" id="A0A6P8PW74"/>
<feature type="domain" description="C2H2-type" evidence="13">
    <location>
        <begin position="440"/>
        <end position="467"/>
    </location>
</feature>
<dbReference type="GeneID" id="117354530"/>
<proteinExistence type="inferred from homology"/>
<dbReference type="GO" id="GO:0003677">
    <property type="term" value="F:DNA binding"/>
    <property type="evidence" value="ECO:0007669"/>
    <property type="project" value="UniProtKB-KW"/>
</dbReference>
<dbReference type="Proteomes" id="UP000515159">
    <property type="component" value="Chromosome 2"/>
</dbReference>
<dbReference type="Pfam" id="PF01352">
    <property type="entry name" value="KRAB"/>
    <property type="match status" value="1"/>
</dbReference>
<dbReference type="PROSITE" id="PS50806">
    <property type="entry name" value="KRAB_RELATED"/>
    <property type="match status" value="1"/>
</dbReference>
<keyword evidence="7" id="KW-0805">Transcription regulation</keyword>
<dbReference type="InterPro" id="IPR050758">
    <property type="entry name" value="Znf_C2H2-type"/>
</dbReference>
<dbReference type="PROSITE" id="PS00028">
    <property type="entry name" value="ZINC_FINGER_C2H2_1"/>
    <property type="match status" value="8"/>
</dbReference>
<feature type="compositionally biased region" description="Basic and acidic residues" evidence="12">
    <location>
        <begin position="147"/>
        <end position="156"/>
    </location>
</feature>
<dbReference type="GO" id="GO:0008270">
    <property type="term" value="F:zinc ion binding"/>
    <property type="evidence" value="ECO:0007669"/>
    <property type="project" value="UniProtKB-KW"/>
</dbReference>
<dbReference type="FunFam" id="3.30.160.60:FF:000358">
    <property type="entry name" value="zinc finger protein 24"/>
    <property type="match status" value="3"/>
</dbReference>
<feature type="domain" description="C2H2-type" evidence="13">
    <location>
        <begin position="496"/>
        <end position="523"/>
    </location>
</feature>
<sequence>MPEGASAQGQVTFEDIAVSFSQEEWEYLDEEQKELYREVMKENYQTLISLGYEKINPEMLSGIKSEEKSYVQDPQESGEKEVTHLYPADNEAIEEQKREENQEEPSVEMEQIPRQLNMCENIFQKNEKRIGRNGKKRRDLAGSSPDRVTECGKSDGELSNIPETQGNRTSEKPFQNNSNRISFIPHQREEKRNKSFLYEPCAKGFKKDDLLLHQRSHNEGCTRCGKPYKSNLKLHQKIHAGVKTFPRTRYSKNFCLNETLITQQRTHTGKRSLGSIKCGKFHKYKNFVAKNQKIVKDEKKLSSCQFEKSIQKKNTIIHRLTRAEETLYTCAECDKSFVFFSSLRRHEMIHTGQKPFTCSECDKSFIYLSSLRRHQMIKTGEKPFTCAECNKGFIYLSYLKRHQMSHLKKKAIKCTQCDKSFNNLSELTIHQRFHAGGNLFTCTQCDKTFISLSSLRRHQMIHTGMKPFTCVECNKGFIRLSNLKIHQRIHTGEKPFTCSECNKGFINLSNLKIHQRIHTGQKPFACSEYNKCFNHLSNLKMHQRGHMVQKPFTCSECNKGFIRLSHLKIHQRIHTGDRPFTCSECGKSFTSLSSLRRHQSNHMGERGVGDDGLSFYQRSW</sequence>
<feature type="domain" description="C2H2-type" evidence="13">
    <location>
        <begin position="356"/>
        <end position="383"/>
    </location>
</feature>
<name>A0A6P8PW74_GEOSA</name>
<feature type="region of interest" description="Disordered" evidence="12">
    <location>
        <begin position="126"/>
        <end position="180"/>
    </location>
</feature>
<feature type="domain" description="C2H2-type" evidence="13">
    <location>
        <begin position="384"/>
        <end position="411"/>
    </location>
</feature>
<feature type="region of interest" description="Disordered" evidence="12">
    <location>
        <begin position="66"/>
        <end position="89"/>
    </location>
</feature>
<dbReference type="KEGG" id="gsh:117354530"/>
<keyword evidence="10" id="KW-0539">Nucleus</keyword>
<evidence type="ECO:0000256" key="12">
    <source>
        <dbReference type="SAM" id="MobiDB-lite"/>
    </source>
</evidence>
<dbReference type="PANTHER" id="PTHR23234">
    <property type="entry name" value="ZNF44 PROTEIN"/>
    <property type="match status" value="1"/>
</dbReference>
<dbReference type="OrthoDB" id="6077919at2759"/>
<evidence type="ECO:0000256" key="1">
    <source>
        <dbReference type="ARBA" id="ARBA00004123"/>
    </source>
</evidence>
<feature type="domain" description="C2H2-type" evidence="13">
    <location>
        <begin position="328"/>
        <end position="355"/>
    </location>
</feature>
<evidence type="ECO:0000256" key="6">
    <source>
        <dbReference type="ARBA" id="ARBA00022833"/>
    </source>
</evidence>
<feature type="domain" description="KRAB" evidence="14">
    <location>
        <begin position="11"/>
        <end position="82"/>
    </location>
</feature>
<organism evidence="16 17">
    <name type="scientific">Geotrypetes seraphini</name>
    <name type="common">Gaboon caecilian</name>
    <name type="synonym">Caecilia seraphini</name>
    <dbReference type="NCBI Taxonomy" id="260995"/>
    <lineage>
        <taxon>Eukaryota</taxon>
        <taxon>Metazoa</taxon>
        <taxon>Chordata</taxon>
        <taxon>Craniata</taxon>
        <taxon>Vertebrata</taxon>
        <taxon>Euteleostomi</taxon>
        <taxon>Amphibia</taxon>
        <taxon>Gymnophiona</taxon>
        <taxon>Geotrypetes</taxon>
    </lineage>
</organism>
<dbReference type="FunCoup" id="A0A6P8PW74">
    <property type="interactions" value="254"/>
</dbReference>
<dbReference type="FunFam" id="3.30.160.60:FF:001954">
    <property type="entry name" value="Zinc finger protein 787"/>
    <property type="match status" value="1"/>
</dbReference>
<accession>A0A6P8PW74</accession>
<protein>
    <submittedName>
        <fullName evidence="17">Oocyte zinc finger protein XlCOF6-like isoform X1</fullName>
    </submittedName>
</protein>
<evidence type="ECO:0000256" key="11">
    <source>
        <dbReference type="PROSITE-ProRule" id="PRU00042"/>
    </source>
</evidence>
<dbReference type="FunFam" id="3.30.160.60:FF:000770">
    <property type="entry name" value="zinc finger protein 16"/>
    <property type="match status" value="1"/>
</dbReference>
<evidence type="ECO:0000256" key="10">
    <source>
        <dbReference type="ARBA" id="ARBA00023242"/>
    </source>
</evidence>
<feature type="compositionally biased region" description="Polar residues" evidence="12">
    <location>
        <begin position="161"/>
        <end position="180"/>
    </location>
</feature>
<comment type="subcellular location">
    <subcellularLocation>
        <location evidence="1">Nucleus</location>
    </subcellularLocation>
</comment>
<dbReference type="InterPro" id="IPR003655">
    <property type="entry name" value="aKRAB"/>
</dbReference>
<dbReference type="FunFam" id="3.30.160.60:FF:000100">
    <property type="entry name" value="Zinc finger 45-like"/>
    <property type="match status" value="1"/>
</dbReference>
<evidence type="ECO:0000313" key="16">
    <source>
        <dbReference type="Proteomes" id="UP000515159"/>
    </source>
</evidence>